<sequence length="215" mass="22950">MGRVNSPAPLLDNLGRLVTGGAVLGGLGLLASIGYVRGAAVGHVHTLEDVPAAPVAMILGAKVHPDGHPSSFLSARLDLGRRLFELGKVERLLVSGDGLRPEYDEPAAMINYLTDAGVPEDVIMADRAGLDTYDSCLRAKTLYGCRELIIVTQTYHLARAVGIARHLGLVAHGVGDRSVRRHRRPWLIGSVREQLAYLKAAGDLISRRDPATPAT</sequence>
<dbReference type="GO" id="GO:0005886">
    <property type="term" value="C:plasma membrane"/>
    <property type="evidence" value="ECO:0007669"/>
    <property type="project" value="TreeGrafter"/>
</dbReference>
<dbReference type="AlphaFoldDB" id="A0A7Y9I9R6"/>
<evidence type="ECO:0000313" key="3">
    <source>
        <dbReference type="Proteomes" id="UP000569914"/>
    </source>
</evidence>
<dbReference type="Pfam" id="PF02698">
    <property type="entry name" value="DUF218"/>
    <property type="match status" value="1"/>
</dbReference>
<accession>A0A7Y9I9R6</accession>
<feature type="domain" description="DUF218" evidence="1">
    <location>
        <begin position="55"/>
        <end position="170"/>
    </location>
</feature>
<proteinExistence type="predicted"/>
<comment type="caution">
    <text evidence="2">The sequence shown here is derived from an EMBL/GenBank/DDBJ whole genome shotgun (WGS) entry which is preliminary data.</text>
</comment>
<dbReference type="Proteomes" id="UP000569914">
    <property type="component" value="Unassembled WGS sequence"/>
</dbReference>
<dbReference type="PANTHER" id="PTHR30336">
    <property type="entry name" value="INNER MEMBRANE PROTEIN, PROBABLE PERMEASE"/>
    <property type="match status" value="1"/>
</dbReference>
<protein>
    <submittedName>
        <fullName evidence="2">Vancomycin permeability regulator SanA</fullName>
    </submittedName>
</protein>
<evidence type="ECO:0000259" key="1">
    <source>
        <dbReference type="Pfam" id="PF02698"/>
    </source>
</evidence>
<reference evidence="2 3" key="1">
    <citation type="submission" date="2020-07" db="EMBL/GenBank/DDBJ databases">
        <title>Sequencing the genomes of 1000 actinobacteria strains.</title>
        <authorList>
            <person name="Klenk H.-P."/>
        </authorList>
    </citation>
    <scope>NUCLEOTIDE SEQUENCE [LARGE SCALE GENOMIC DNA]</scope>
    <source>
        <strain evidence="2 3">DSM 22083</strain>
    </source>
</reference>
<dbReference type="InterPro" id="IPR051599">
    <property type="entry name" value="Cell_Envelope_Assoc"/>
</dbReference>
<keyword evidence="3" id="KW-1185">Reference proteome</keyword>
<evidence type="ECO:0000313" key="2">
    <source>
        <dbReference type="EMBL" id="NYE72576.1"/>
    </source>
</evidence>
<organism evidence="2 3">
    <name type="scientific">Microlunatus parietis</name>
    <dbReference type="NCBI Taxonomy" id="682979"/>
    <lineage>
        <taxon>Bacteria</taxon>
        <taxon>Bacillati</taxon>
        <taxon>Actinomycetota</taxon>
        <taxon>Actinomycetes</taxon>
        <taxon>Propionibacteriales</taxon>
        <taxon>Propionibacteriaceae</taxon>
        <taxon>Microlunatus</taxon>
    </lineage>
</organism>
<dbReference type="EMBL" id="JACCBU010000001">
    <property type="protein sequence ID" value="NYE72576.1"/>
    <property type="molecule type" value="Genomic_DNA"/>
</dbReference>
<dbReference type="InterPro" id="IPR003848">
    <property type="entry name" value="DUF218"/>
</dbReference>
<gene>
    <name evidence="2" type="ORF">BKA15_003905</name>
</gene>
<dbReference type="CDD" id="cd06259">
    <property type="entry name" value="YdcF-like"/>
    <property type="match status" value="1"/>
</dbReference>
<dbReference type="RefSeq" id="WP_218871478.1">
    <property type="nucleotide sequence ID" value="NZ_JACCBU010000001.1"/>
</dbReference>
<dbReference type="PANTHER" id="PTHR30336:SF6">
    <property type="entry name" value="INTEGRAL MEMBRANE PROTEIN"/>
    <property type="match status" value="1"/>
</dbReference>
<name>A0A7Y9I9R6_9ACTN</name>